<accession>A0AB40BSG2</accession>
<evidence type="ECO:0000256" key="1">
    <source>
        <dbReference type="SAM" id="MobiDB-lite"/>
    </source>
</evidence>
<evidence type="ECO:0000259" key="2">
    <source>
        <dbReference type="Pfam" id="PF00364"/>
    </source>
</evidence>
<keyword evidence="3" id="KW-1185">Reference proteome</keyword>
<proteinExistence type="predicted"/>
<evidence type="ECO:0000313" key="3">
    <source>
        <dbReference type="Proteomes" id="UP001515500"/>
    </source>
</evidence>
<dbReference type="PANTHER" id="PTHR47597">
    <property type="entry name" value="IS A MEMBER OF THE PF|00364 BIOTIN-REQUIRING ENZYMES FAMILY-RELATED"/>
    <property type="match status" value="1"/>
</dbReference>
<dbReference type="PANTHER" id="PTHR47597:SF2">
    <property type="entry name" value="LIPOYL-BINDING DOMAIN-CONTAINING PROTEIN"/>
    <property type="match status" value="1"/>
</dbReference>
<dbReference type="InterPro" id="IPR000089">
    <property type="entry name" value="Biotin_lipoyl"/>
</dbReference>
<sequence>MHLRRDIGGPPAPPPALPVVSPATAPPVPSKPMTQSAPASAPAAPQKASSSPFTNVSPVKASKLAALEASGLNTFVVVSSPTVGSFRKGRTLKGKKQPPSCKQGDIIKEGQVIGFLDQFGNELPIKSDVAGEVLKVLFEDGEAVGYGDPLIAVLPSFHGIK</sequence>
<dbReference type="Gene3D" id="2.40.50.100">
    <property type="match status" value="1"/>
</dbReference>
<evidence type="ECO:0000313" key="4">
    <source>
        <dbReference type="RefSeq" id="XP_039129845.1"/>
    </source>
</evidence>
<protein>
    <submittedName>
        <fullName evidence="4">Biotin carboxyl carrier protein of acetyl-CoA carboxylase, chloroplastic-like</fullName>
    </submittedName>
</protein>
<dbReference type="CDD" id="cd06850">
    <property type="entry name" value="biotinyl_domain"/>
    <property type="match status" value="1"/>
</dbReference>
<organism evidence="3 4">
    <name type="scientific">Dioscorea cayennensis subsp. rotundata</name>
    <name type="common">White Guinea yam</name>
    <name type="synonym">Dioscorea rotundata</name>
    <dbReference type="NCBI Taxonomy" id="55577"/>
    <lineage>
        <taxon>Eukaryota</taxon>
        <taxon>Viridiplantae</taxon>
        <taxon>Streptophyta</taxon>
        <taxon>Embryophyta</taxon>
        <taxon>Tracheophyta</taxon>
        <taxon>Spermatophyta</taxon>
        <taxon>Magnoliopsida</taxon>
        <taxon>Liliopsida</taxon>
        <taxon>Dioscoreales</taxon>
        <taxon>Dioscoreaceae</taxon>
        <taxon>Dioscorea</taxon>
    </lineage>
</organism>
<dbReference type="Proteomes" id="UP001515500">
    <property type="component" value="Chromosome 7"/>
</dbReference>
<dbReference type="InterPro" id="IPR011053">
    <property type="entry name" value="Single_hybrid_motif"/>
</dbReference>
<name>A0AB40BSG2_DIOCR</name>
<feature type="region of interest" description="Disordered" evidence="1">
    <location>
        <begin position="1"/>
        <end position="56"/>
    </location>
</feature>
<feature type="compositionally biased region" description="Low complexity" evidence="1">
    <location>
        <begin position="31"/>
        <end position="52"/>
    </location>
</feature>
<dbReference type="RefSeq" id="XP_039129845.1">
    <property type="nucleotide sequence ID" value="XM_039273911.1"/>
</dbReference>
<gene>
    <name evidence="4" type="primary">LOC120265967</name>
</gene>
<feature type="domain" description="Lipoyl-binding" evidence="2">
    <location>
        <begin position="79"/>
        <end position="152"/>
    </location>
</feature>
<dbReference type="AlphaFoldDB" id="A0AB40BSG2"/>
<dbReference type="Pfam" id="PF00364">
    <property type="entry name" value="Biotin_lipoyl"/>
    <property type="match status" value="1"/>
</dbReference>
<reference evidence="4" key="1">
    <citation type="submission" date="2025-08" db="UniProtKB">
        <authorList>
            <consortium name="RefSeq"/>
        </authorList>
    </citation>
    <scope>IDENTIFICATION</scope>
</reference>
<dbReference type="GeneID" id="120265967"/>
<dbReference type="InterPro" id="IPR053217">
    <property type="entry name" value="ACC_Biotin_Carrier"/>
</dbReference>
<dbReference type="SUPFAM" id="SSF51230">
    <property type="entry name" value="Single hybrid motif"/>
    <property type="match status" value="1"/>
</dbReference>